<dbReference type="PANTHER" id="PTHR42718">
    <property type="entry name" value="MAJOR FACILITATOR SUPERFAMILY MULTIDRUG TRANSPORTER MFSC"/>
    <property type="match status" value="1"/>
</dbReference>
<dbReference type="EMBL" id="JAPEVB010000002">
    <property type="protein sequence ID" value="KAJ4393237.1"/>
    <property type="molecule type" value="Genomic_DNA"/>
</dbReference>
<dbReference type="PROSITE" id="PS50850">
    <property type="entry name" value="MFS"/>
    <property type="match status" value="1"/>
</dbReference>
<dbReference type="GO" id="GO:0016020">
    <property type="term" value="C:membrane"/>
    <property type="evidence" value="ECO:0007669"/>
    <property type="project" value="UniProtKB-SubCell"/>
</dbReference>
<feature type="transmembrane region" description="Helical" evidence="6">
    <location>
        <begin position="225"/>
        <end position="245"/>
    </location>
</feature>
<dbReference type="AlphaFoldDB" id="A0A9W9CZ01"/>
<feature type="transmembrane region" description="Helical" evidence="6">
    <location>
        <begin position="66"/>
        <end position="93"/>
    </location>
</feature>
<dbReference type="InterPro" id="IPR011701">
    <property type="entry name" value="MFS"/>
</dbReference>
<sequence>MPDHEDTSTGTTTPQSPSVQYDGQGISKPLSHTLHSDSDQEGDPETLHRSKSTRSIAETLPWYRELLFVAVICLGQLYTQAGLGQTLSIIHVIGETWGLEESPDLSWLIAGYSLTVGTFILFSGRLGDLFGYKTIYLIGMSWYSLWSLVCGLAVYSNHVLFVFGRVLQGIGPALILPNGLAILGATYAPGKKKSLAFAAFAATAPAGSVIGATFSGLFALKWWPWTFWTFSIVLAATVALAYVVIPPVPSSHRENRPNTNREMIAHLDIPGALTGVIGLILINFSWNQAPIAGWQEPYVYVTLIIGIIFIAAYFLIEIRYAKHPLVPFDALSSDVAFVLGAVACGWGSFGIWVWYTWQFLLELRGNSPLLGSASFVPVVISGALAAAVVGLLLHRAGPPLVMLLALVAFTIGSILMATCPIDQTYWAQSFVSFVITPWGMDMSFPAATILLSNAVAREHQGIAASLVNTVVNYSIALGLGIAGTVEYQINNGGTTQAEKLKGYRGSYYLGIGIAGLGVVICSIYLIKSKKDARKKQQGEKH</sequence>
<dbReference type="OrthoDB" id="2428527at2759"/>
<organism evidence="8 9">
    <name type="scientific">Gnomoniopsis smithogilvyi</name>
    <dbReference type="NCBI Taxonomy" id="1191159"/>
    <lineage>
        <taxon>Eukaryota</taxon>
        <taxon>Fungi</taxon>
        <taxon>Dikarya</taxon>
        <taxon>Ascomycota</taxon>
        <taxon>Pezizomycotina</taxon>
        <taxon>Sordariomycetes</taxon>
        <taxon>Sordariomycetidae</taxon>
        <taxon>Diaporthales</taxon>
        <taxon>Gnomoniaceae</taxon>
        <taxon>Gnomoniopsis</taxon>
    </lineage>
</organism>
<feature type="transmembrane region" description="Helical" evidence="6">
    <location>
        <begin position="134"/>
        <end position="155"/>
    </location>
</feature>
<dbReference type="GO" id="GO:0022857">
    <property type="term" value="F:transmembrane transporter activity"/>
    <property type="evidence" value="ECO:0007669"/>
    <property type="project" value="InterPro"/>
</dbReference>
<proteinExistence type="predicted"/>
<evidence type="ECO:0000256" key="5">
    <source>
        <dbReference type="SAM" id="MobiDB-lite"/>
    </source>
</evidence>
<feature type="transmembrane region" description="Helical" evidence="6">
    <location>
        <begin position="195"/>
        <end position="219"/>
    </location>
</feature>
<feature type="transmembrane region" description="Helical" evidence="6">
    <location>
        <begin position="298"/>
        <end position="316"/>
    </location>
</feature>
<feature type="transmembrane region" description="Helical" evidence="6">
    <location>
        <begin position="430"/>
        <end position="451"/>
    </location>
</feature>
<dbReference type="Proteomes" id="UP001140453">
    <property type="component" value="Unassembled WGS sequence"/>
</dbReference>
<keyword evidence="3 6" id="KW-1133">Transmembrane helix</keyword>
<keyword evidence="9" id="KW-1185">Reference proteome</keyword>
<dbReference type="PANTHER" id="PTHR42718:SF1">
    <property type="entry name" value="LOW AFFINITY AMMONIUM TRANSPORTER"/>
    <property type="match status" value="1"/>
</dbReference>
<keyword evidence="4 6" id="KW-0472">Membrane</keyword>
<dbReference type="Pfam" id="PF07690">
    <property type="entry name" value="MFS_1"/>
    <property type="match status" value="2"/>
</dbReference>
<feature type="domain" description="Major facilitator superfamily (MFS) profile" evidence="7">
    <location>
        <begin position="68"/>
        <end position="529"/>
    </location>
</feature>
<evidence type="ECO:0000313" key="8">
    <source>
        <dbReference type="EMBL" id="KAJ4393237.1"/>
    </source>
</evidence>
<feature type="transmembrane region" description="Helical" evidence="6">
    <location>
        <begin position="400"/>
        <end position="418"/>
    </location>
</feature>
<evidence type="ECO:0000256" key="1">
    <source>
        <dbReference type="ARBA" id="ARBA00004141"/>
    </source>
</evidence>
<comment type="subcellular location">
    <subcellularLocation>
        <location evidence="1">Membrane</location>
        <topology evidence="1">Multi-pass membrane protein</topology>
    </subcellularLocation>
</comment>
<feature type="region of interest" description="Disordered" evidence="5">
    <location>
        <begin position="1"/>
        <end position="52"/>
    </location>
</feature>
<feature type="transmembrane region" description="Helical" evidence="6">
    <location>
        <begin position="505"/>
        <end position="526"/>
    </location>
</feature>
<dbReference type="CDD" id="cd17476">
    <property type="entry name" value="MFS_Amf1_MDR_like"/>
    <property type="match status" value="1"/>
</dbReference>
<feature type="transmembrane region" description="Helical" evidence="6">
    <location>
        <begin position="375"/>
        <end position="393"/>
    </location>
</feature>
<protein>
    <submittedName>
        <fullName evidence="8">Multidrug-resistance type transporter aminotriazole resistance</fullName>
    </submittedName>
</protein>
<evidence type="ECO:0000256" key="4">
    <source>
        <dbReference type="ARBA" id="ARBA00023136"/>
    </source>
</evidence>
<gene>
    <name evidence="8" type="primary">ATR1_1</name>
    <name evidence="8" type="ORF">N0V93_002445</name>
</gene>
<dbReference type="InterPro" id="IPR036259">
    <property type="entry name" value="MFS_trans_sf"/>
</dbReference>
<feature type="transmembrane region" description="Helical" evidence="6">
    <location>
        <begin position="105"/>
        <end position="122"/>
    </location>
</feature>
<dbReference type="FunFam" id="1.20.1250.20:FF:000294">
    <property type="entry name" value="MFS transporter of unkown specificity"/>
    <property type="match status" value="1"/>
</dbReference>
<evidence type="ECO:0000313" key="9">
    <source>
        <dbReference type="Proteomes" id="UP001140453"/>
    </source>
</evidence>
<feature type="compositionally biased region" description="Low complexity" evidence="5">
    <location>
        <begin position="8"/>
        <end position="18"/>
    </location>
</feature>
<feature type="transmembrane region" description="Helical" evidence="6">
    <location>
        <begin position="336"/>
        <end position="355"/>
    </location>
</feature>
<evidence type="ECO:0000259" key="7">
    <source>
        <dbReference type="PROSITE" id="PS50850"/>
    </source>
</evidence>
<evidence type="ECO:0000256" key="3">
    <source>
        <dbReference type="ARBA" id="ARBA00022989"/>
    </source>
</evidence>
<feature type="transmembrane region" description="Helical" evidence="6">
    <location>
        <begin position="463"/>
        <end position="485"/>
    </location>
</feature>
<evidence type="ECO:0000256" key="2">
    <source>
        <dbReference type="ARBA" id="ARBA00022692"/>
    </source>
</evidence>
<comment type="caution">
    <text evidence="8">The sequence shown here is derived from an EMBL/GenBank/DDBJ whole genome shotgun (WGS) entry which is preliminary data.</text>
</comment>
<dbReference type="InterPro" id="IPR020846">
    <property type="entry name" value="MFS_dom"/>
</dbReference>
<dbReference type="SUPFAM" id="SSF103473">
    <property type="entry name" value="MFS general substrate transporter"/>
    <property type="match status" value="2"/>
</dbReference>
<dbReference type="Gene3D" id="1.20.1250.20">
    <property type="entry name" value="MFS general substrate transporter like domains"/>
    <property type="match status" value="2"/>
</dbReference>
<name>A0A9W9CZ01_9PEZI</name>
<accession>A0A9W9CZ01</accession>
<feature type="transmembrane region" description="Helical" evidence="6">
    <location>
        <begin position="167"/>
        <end position="188"/>
    </location>
</feature>
<evidence type="ECO:0000256" key="6">
    <source>
        <dbReference type="SAM" id="Phobius"/>
    </source>
</evidence>
<feature type="transmembrane region" description="Helical" evidence="6">
    <location>
        <begin position="265"/>
        <end position="286"/>
    </location>
</feature>
<keyword evidence="2 6" id="KW-0812">Transmembrane</keyword>
<reference evidence="8" key="1">
    <citation type="submission" date="2022-10" db="EMBL/GenBank/DDBJ databases">
        <title>Tapping the CABI collections for fungal endophytes: first genome assemblies for Collariella, Neodidymelliopsis, Ascochyta clinopodiicola, Didymella pomorum, Didymosphaeria variabile, Neocosmospora piperis and Neocucurbitaria cava.</title>
        <authorList>
            <person name="Hill R."/>
        </authorList>
    </citation>
    <scope>NUCLEOTIDE SEQUENCE</scope>
    <source>
        <strain evidence="8">IMI 355082</strain>
    </source>
</reference>